<gene>
    <name evidence="3" type="ORF">FF36_04824</name>
</gene>
<organism evidence="3 4">
    <name type="scientific">Frankia torreyi</name>
    <dbReference type="NCBI Taxonomy" id="1856"/>
    <lineage>
        <taxon>Bacteria</taxon>
        <taxon>Bacillati</taxon>
        <taxon>Actinomycetota</taxon>
        <taxon>Actinomycetes</taxon>
        <taxon>Frankiales</taxon>
        <taxon>Frankiaceae</taxon>
        <taxon>Frankia</taxon>
    </lineage>
</organism>
<dbReference type="Proteomes" id="UP000032545">
    <property type="component" value="Unassembled WGS sequence"/>
</dbReference>
<dbReference type="PATRIC" id="fig|1502723.3.peg.4799"/>
<dbReference type="AlphaFoldDB" id="A0A0D8B9T8"/>
<dbReference type="PROSITE" id="PS50883">
    <property type="entry name" value="EAL"/>
    <property type="match status" value="1"/>
</dbReference>
<comment type="caution">
    <text evidence="3">The sequence shown here is derived from an EMBL/GenBank/DDBJ whole genome shotgun (WGS) entry which is preliminary data.</text>
</comment>
<protein>
    <submittedName>
        <fullName evidence="3">EAL domain-containing protein</fullName>
    </submittedName>
</protein>
<dbReference type="Gene3D" id="3.20.20.450">
    <property type="entry name" value="EAL domain"/>
    <property type="match status" value="1"/>
</dbReference>
<evidence type="ECO:0000313" key="4">
    <source>
        <dbReference type="Proteomes" id="UP000032545"/>
    </source>
</evidence>
<dbReference type="Pfam" id="PF01590">
    <property type="entry name" value="GAF"/>
    <property type="match status" value="1"/>
</dbReference>
<dbReference type="PANTHER" id="PTHR33121:SF76">
    <property type="entry name" value="SIGNALING PROTEIN"/>
    <property type="match status" value="1"/>
</dbReference>
<reference evidence="4" key="1">
    <citation type="submission" date="2015-02" db="EMBL/GenBank/DDBJ databases">
        <title>Draft Genome of Frankia sp. CpI1-S.</title>
        <authorList>
            <person name="Oshone R.T."/>
            <person name="Ngom M."/>
            <person name="Ghodhbane-Gtari F."/>
            <person name="Gtari M."/>
            <person name="Morris K."/>
            <person name="Thomas K."/>
            <person name="Sen A."/>
            <person name="Tisa L.S."/>
        </authorList>
    </citation>
    <scope>NUCLEOTIDE SEQUENCE [LARGE SCALE GENOMIC DNA]</scope>
    <source>
        <strain evidence="4">CpI1-S</strain>
    </source>
</reference>
<sequence>MARAESASGPSSDGIEPDTTVMELLGILRRHLGMDLAYLARADGDDLIIQVLNGAGARFGLAAGTRVRPDPRFYRSLLAGTLPKVIPDTRRDHFLVDTPIVQGMGIGCYAATVVTDRKGEVFGVLGCISRDPRPHLRERDSRFLGLAAEYLSDAVIDLHRIWEARCRVWCSISEMIDAGGPEIVYQPIVDLATGRIAAVEALSRFPHEPRYPHESHESHEPREPPRGPRGWYFDAMTIGLSAELELAAIRRALRALPQLPAAVCLTVNASPATITSGLLDVLRDEETCRRLVVEITEHEYFCNDTEVLRGVRELRARGVRIAADDTGTGYAGLEQLIELHPDIVKLDYLVTHGMDTDPARRTTAAALVMISREFGGCVIAEGVETPAELQTALDVHIPYGQGFLLGAPAPTPSLACAGRADTGRRWRPGGLRPGGSGGRAGPPAGRRATTRRR</sequence>
<dbReference type="SUPFAM" id="SSF55781">
    <property type="entry name" value="GAF domain-like"/>
    <property type="match status" value="1"/>
</dbReference>
<dbReference type="EMBL" id="JYFN01000049">
    <property type="protein sequence ID" value="KJE20860.1"/>
    <property type="molecule type" value="Genomic_DNA"/>
</dbReference>
<evidence type="ECO:0000313" key="3">
    <source>
        <dbReference type="EMBL" id="KJE20860.1"/>
    </source>
</evidence>
<name>A0A0D8B9T8_9ACTN</name>
<dbReference type="GO" id="GO:0071111">
    <property type="term" value="F:cyclic-guanylate-specific phosphodiesterase activity"/>
    <property type="evidence" value="ECO:0007669"/>
    <property type="project" value="InterPro"/>
</dbReference>
<evidence type="ECO:0000259" key="2">
    <source>
        <dbReference type="PROSITE" id="PS50883"/>
    </source>
</evidence>
<reference evidence="3 4" key="2">
    <citation type="journal article" date="2016" name="Genome Announc.">
        <title>Permanent Draft Genome Sequences for Two Variants of Frankia sp. Strain CpI1, the First Frankia Strain Isolated from Root Nodules of Comptonia peregrina.</title>
        <authorList>
            <person name="Oshone R."/>
            <person name="Hurst S.G.IV."/>
            <person name="Abebe-Akele F."/>
            <person name="Simpson S."/>
            <person name="Morris K."/>
            <person name="Thomas W.K."/>
            <person name="Tisa L.S."/>
        </authorList>
    </citation>
    <scope>NUCLEOTIDE SEQUENCE [LARGE SCALE GENOMIC DNA]</scope>
    <source>
        <strain evidence="4">CpI1-S</strain>
    </source>
</reference>
<dbReference type="PANTHER" id="PTHR33121">
    <property type="entry name" value="CYCLIC DI-GMP PHOSPHODIESTERASE PDEF"/>
    <property type="match status" value="1"/>
</dbReference>
<feature type="compositionally biased region" description="Gly residues" evidence="1">
    <location>
        <begin position="431"/>
        <end position="440"/>
    </location>
</feature>
<dbReference type="Pfam" id="PF00563">
    <property type="entry name" value="EAL"/>
    <property type="match status" value="1"/>
</dbReference>
<accession>A0A0D8B9T8</accession>
<dbReference type="InterPro" id="IPR001633">
    <property type="entry name" value="EAL_dom"/>
</dbReference>
<dbReference type="SUPFAM" id="SSF141868">
    <property type="entry name" value="EAL domain-like"/>
    <property type="match status" value="1"/>
</dbReference>
<dbReference type="SMART" id="SM00052">
    <property type="entry name" value="EAL"/>
    <property type="match status" value="1"/>
</dbReference>
<dbReference type="InterPro" id="IPR035919">
    <property type="entry name" value="EAL_sf"/>
</dbReference>
<dbReference type="InterPro" id="IPR050706">
    <property type="entry name" value="Cyclic-di-GMP_PDE-like"/>
</dbReference>
<dbReference type="InterPro" id="IPR003018">
    <property type="entry name" value="GAF"/>
</dbReference>
<dbReference type="InterPro" id="IPR029016">
    <property type="entry name" value="GAF-like_dom_sf"/>
</dbReference>
<proteinExistence type="predicted"/>
<dbReference type="Gene3D" id="3.30.450.40">
    <property type="match status" value="1"/>
</dbReference>
<feature type="domain" description="EAL" evidence="2">
    <location>
        <begin position="165"/>
        <end position="422"/>
    </location>
</feature>
<dbReference type="RefSeq" id="WP_173667323.1">
    <property type="nucleotide sequence ID" value="NZ_JYFN01000049.1"/>
</dbReference>
<evidence type="ECO:0000256" key="1">
    <source>
        <dbReference type="SAM" id="MobiDB-lite"/>
    </source>
</evidence>
<keyword evidence="4" id="KW-1185">Reference proteome</keyword>
<dbReference type="CDD" id="cd01948">
    <property type="entry name" value="EAL"/>
    <property type="match status" value="1"/>
</dbReference>
<feature type="region of interest" description="Disordered" evidence="1">
    <location>
        <begin position="419"/>
        <end position="453"/>
    </location>
</feature>